<sequence>MKIDIQEIKKRTGASQKYQLREMIASLTLGEDRLDFTQPVEAQLTAINTGETILVRGEIRTEVRLRCARCLETYRYSLTADFEEEFQDRTVVHGEPEEGIHLYEGNYIDLKEQVEENLLLAVPMKALCRHNCKGLCSLCGQNLNEAQCNCEREDIDPRLAVLKDLLDNK</sequence>
<gene>
    <name evidence="1" type="ORF">KKC1_02420</name>
</gene>
<dbReference type="RefSeq" id="WP_088552674.1">
    <property type="nucleotide sequence ID" value="NZ_BDGJ01000004.1"/>
</dbReference>
<protein>
    <submittedName>
        <fullName evidence="1">Metal-binding protein</fullName>
    </submittedName>
</protein>
<dbReference type="PANTHER" id="PTHR34374:SF1">
    <property type="entry name" value="LARGE RIBOSOMAL RNA SUBUNIT ACCUMULATION PROTEIN YCED HOMOLOG 1, CHLOROPLASTIC"/>
    <property type="match status" value="1"/>
</dbReference>
<dbReference type="Proteomes" id="UP000197032">
    <property type="component" value="Unassembled WGS sequence"/>
</dbReference>
<keyword evidence="2" id="KW-1185">Reference proteome</keyword>
<dbReference type="InterPro" id="IPR003772">
    <property type="entry name" value="YceD"/>
</dbReference>
<dbReference type="AlphaFoldDB" id="A0A1Z5HP77"/>
<proteinExistence type="predicted"/>
<name>A0A1Z5HP77_9FIRM</name>
<organism evidence="1 2">
    <name type="scientific">Calderihabitans maritimus</name>
    <dbReference type="NCBI Taxonomy" id="1246530"/>
    <lineage>
        <taxon>Bacteria</taxon>
        <taxon>Bacillati</taxon>
        <taxon>Bacillota</taxon>
        <taxon>Clostridia</taxon>
        <taxon>Neomoorellales</taxon>
        <taxon>Calderihabitantaceae</taxon>
        <taxon>Calderihabitans</taxon>
    </lineage>
</organism>
<evidence type="ECO:0000313" key="1">
    <source>
        <dbReference type="EMBL" id="GAW91080.1"/>
    </source>
</evidence>
<dbReference type="EMBL" id="BDGJ01000004">
    <property type="protein sequence ID" value="GAW91080.1"/>
    <property type="molecule type" value="Genomic_DNA"/>
</dbReference>
<comment type="caution">
    <text evidence="1">The sequence shown here is derived from an EMBL/GenBank/DDBJ whole genome shotgun (WGS) entry which is preliminary data.</text>
</comment>
<accession>A0A1Z5HP77</accession>
<evidence type="ECO:0000313" key="2">
    <source>
        <dbReference type="Proteomes" id="UP000197032"/>
    </source>
</evidence>
<reference evidence="2" key="1">
    <citation type="journal article" date="2017" name="Appl. Environ. Microbiol.">
        <title>Genomic analysis of Calderihabitans maritimus KKC1, a thermophilic hydrogenogenic carboxydotrophic bacterium isolated from marine sediment.</title>
        <authorList>
            <person name="Omae K."/>
            <person name="Yoneda Y."/>
            <person name="Fukuyama Y."/>
            <person name="Yoshida T."/>
            <person name="Sako Y."/>
        </authorList>
    </citation>
    <scope>NUCLEOTIDE SEQUENCE [LARGE SCALE GENOMIC DNA]</scope>
    <source>
        <strain evidence="2">KKC1</strain>
    </source>
</reference>
<dbReference type="Pfam" id="PF02620">
    <property type="entry name" value="YceD"/>
    <property type="match status" value="1"/>
</dbReference>
<dbReference type="PANTHER" id="PTHR34374">
    <property type="entry name" value="LARGE RIBOSOMAL RNA SUBUNIT ACCUMULATION PROTEIN YCED HOMOLOG 1, CHLOROPLASTIC"/>
    <property type="match status" value="1"/>
</dbReference>
<dbReference type="OrthoDB" id="9790372at2"/>